<sequence length="664" mass="76567">MLKYLKNSQANLIKDEKYDIVTWLAILYDCFYNKNHEEDIGMRNGAQNLLLLMSSTLHSKLADDPNIKADVHRLLDSVILPKLRRGVQQKEDKRYEDLLRVLHAFISSCHNLHGTFKELSKVLSEDIIEGFCDIQVHLRTRAMNKLCKKLKDAEETVSPAVLQAFILPIASHNLFDEERLSKNFNELIDSSIEVLKAVMEATPHDQYFSYLNKLLDDPKKNSKLAKQFERVLIAIMDAFHFDLKLACPEDNRNEERSIGQQTSKRANEILFALLDVAIVNPEDDKDSNDDEKEDSLFLKPQRRHLFKFLVRLLVKLLKKIPKAKGQNGIRSIIPSIAAGLRNELVSVRNTLRKTLLSVIKELGTSHLKAVIGYLKSSLQRGYQKHVLNYTVFPVVTLLLELELSNFKIPDVVDALQRYGFIAMNNHCYRDTTDSDTTNATFKFLVAFFIRFSDFKIVLQDFELMLKCIQSYLTDGNCSDCFEEVKELIFLKLLATLAKEKAPKVRERLGDVLKSLLKLEKRRSLTRLLLKLLMMDKHVPELDTFFLLIGLVIDDTKVFSHEDLSVIIDTVKDVLDPFSLSKLCSGNNRVSQQIKDYMIFQAVTLLKKGNSEFNIINTQVNDFFHKKRNLNRAKKKETVMLHPGLVRKRPKNVKTPFPMKKRKKN</sequence>
<dbReference type="Pfam" id="PF20416">
    <property type="entry name" value="UTP20"/>
    <property type="match status" value="1"/>
</dbReference>
<protein>
    <submittedName>
        <fullName evidence="3">Small subunit processome component 20</fullName>
    </submittedName>
</protein>
<dbReference type="Proteomes" id="UP000094527">
    <property type="component" value="Unassembled WGS sequence"/>
</dbReference>
<dbReference type="AlphaFoldDB" id="A0A1D2M6N7"/>
<dbReference type="InterPro" id="IPR011989">
    <property type="entry name" value="ARM-like"/>
</dbReference>
<keyword evidence="4" id="KW-1185">Reference proteome</keyword>
<dbReference type="InterPro" id="IPR016024">
    <property type="entry name" value="ARM-type_fold"/>
</dbReference>
<dbReference type="Pfam" id="PF07539">
    <property type="entry name" value="UTP20_N"/>
    <property type="match status" value="1"/>
</dbReference>
<proteinExistence type="predicted"/>
<dbReference type="EMBL" id="LJIJ01003356">
    <property type="protein sequence ID" value="ODM88633.1"/>
    <property type="molecule type" value="Genomic_DNA"/>
</dbReference>
<evidence type="ECO:0000259" key="1">
    <source>
        <dbReference type="Pfam" id="PF07539"/>
    </source>
</evidence>
<dbReference type="Gene3D" id="1.25.10.10">
    <property type="entry name" value="Leucine-rich Repeat Variant"/>
    <property type="match status" value="1"/>
</dbReference>
<dbReference type="GO" id="GO:0032040">
    <property type="term" value="C:small-subunit processome"/>
    <property type="evidence" value="ECO:0007669"/>
    <property type="project" value="TreeGrafter"/>
</dbReference>
<comment type="caution">
    <text evidence="3">The sequence shown here is derived from an EMBL/GenBank/DDBJ whole genome shotgun (WGS) entry which is preliminary data.</text>
</comment>
<dbReference type="InterPro" id="IPR052575">
    <property type="entry name" value="SSU_processome_comp_20"/>
</dbReference>
<dbReference type="InterPro" id="IPR011430">
    <property type="entry name" value="UTP20_N"/>
</dbReference>
<organism evidence="3 4">
    <name type="scientific">Orchesella cincta</name>
    <name type="common">Springtail</name>
    <name type="synonym">Podura cincta</name>
    <dbReference type="NCBI Taxonomy" id="48709"/>
    <lineage>
        <taxon>Eukaryota</taxon>
        <taxon>Metazoa</taxon>
        <taxon>Ecdysozoa</taxon>
        <taxon>Arthropoda</taxon>
        <taxon>Hexapoda</taxon>
        <taxon>Collembola</taxon>
        <taxon>Entomobryomorpha</taxon>
        <taxon>Entomobryoidea</taxon>
        <taxon>Orchesellidae</taxon>
        <taxon>Orchesellinae</taxon>
        <taxon>Orchesella</taxon>
    </lineage>
</organism>
<dbReference type="InterPro" id="IPR046523">
    <property type="entry name" value="UTP20_dom"/>
</dbReference>
<evidence type="ECO:0000259" key="2">
    <source>
        <dbReference type="Pfam" id="PF20416"/>
    </source>
</evidence>
<evidence type="ECO:0000313" key="4">
    <source>
        <dbReference type="Proteomes" id="UP000094527"/>
    </source>
</evidence>
<dbReference type="PANTHER" id="PTHR17695:SF11">
    <property type="entry name" value="SMALL SUBUNIT PROCESSOME COMPONENT 20 HOMOLOG"/>
    <property type="match status" value="1"/>
</dbReference>
<feature type="domain" description="U3 small nucleolar RNA-associated protein 20" evidence="2">
    <location>
        <begin position="313"/>
        <end position="402"/>
    </location>
</feature>
<gene>
    <name evidence="3" type="ORF">Ocin01_18049</name>
</gene>
<dbReference type="STRING" id="48709.A0A1D2M6N7"/>
<dbReference type="OrthoDB" id="360653at2759"/>
<accession>A0A1D2M6N7</accession>
<dbReference type="SUPFAM" id="SSF48371">
    <property type="entry name" value="ARM repeat"/>
    <property type="match status" value="1"/>
</dbReference>
<dbReference type="PANTHER" id="PTHR17695">
    <property type="entry name" value="SMALL SUBUNIT PROCESSOME COMPONENT 20 HOMOLOG"/>
    <property type="match status" value="1"/>
</dbReference>
<name>A0A1D2M6N7_ORCCI</name>
<reference evidence="3 4" key="1">
    <citation type="journal article" date="2016" name="Genome Biol. Evol.">
        <title>Gene Family Evolution Reflects Adaptation to Soil Environmental Stressors in the Genome of the Collembolan Orchesella cincta.</title>
        <authorList>
            <person name="Faddeeva-Vakhrusheva A."/>
            <person name="Derks M.F."/>
            <person name="Anvar S.Y."/>
            <person name="Agamennone V."/>
            <person name="Suring W."/>
            <person name="Smit S."/>
            <person name="van Straalen N.M."/>
            <person name="Roelofs D."/>
        </authorList>
    </citation>
    <scope>NUCLEOTIDE SEQUENCE [LARGE SCALE GENOMIC DNA]</scope>
    <source>
        <tissue evidence="3">Mixed pool</tissue>
    </source>
</reference>
<evidence type="ECO:0000313" key="3">
    <source>
        <dbReference type="EMBL" id="ODM88633.1"/>
    </source>
</evidence>
<feature type="domain" description="U3 small nucleolar RNA-associated protein 20 N-terminal" evidence="1">
    <location>
        <begin position="14"/>
        <end position="90"/>
    </location>
</feature>
<dbReference type="GO" id="GO:0030686">
    <property type="term" value="C:90S preribosome"/>
    <property type="evidence" value="ECO:0007669"/>
    <property type="project" value="TreeGrafter"/>
</dbReference>